<dbReference type="Gene3D" id="3.40.50.620">
    <property type="entry name" value="HUPs"/>
    <property type="match status" value="1"/>
</dbReference>
<feature type="region of interest" description="Disordered" evidence="1">
    <location>
        <begin position="492"/>
        <end position="512"/>
    </location>
</feature>
<dbReference type="PANTHER" id="PTHR12265:SF11">
    <property type="entry name" value="ALPHA_BETA-HYDROLASES SUPERFAMILY PROTEIN"/>
    <property type="match status" value="1"/>
</dbReference>
<evidence type="ECO:0000313" key="3">
    <source>
        <dbReference type="EMBL" id="OMO56938.1"/>
    </source>
</evidence>
<sequence length="512" mass="57293">MKAVSSNTLRFSSIITKKTPTEPFPTKFTRTHFLKLPQRPQNGTFLRASANPFNNSFLSISSSSFNSFVESNANERDLGWHKAPETVIDNGGNAEAFGSKDRVITVVLLGWLGAKKKHLKRYVEWYNARGIHAVTFVVEVKEVFWFDLGERVERRISELGNELARWVSEKEEDGRERYGSLLHSFQTRERLMEKIGGVIIDSGAGDPFNPKVWAAGFAAAMLKKRSSSINGLEGAVRDSNLQKEKPDMIEAVLLAALEKFFAFILNIPDLDRKVRTVVNATMEHPPPCPQLYLYSTADKVIPYESVESCIEQMRKKGIRMTILEEKKKDESTLVDSKLSPPDSYGAVVLGGTFDRLHDGHRLFLKSAVELAKDRIVVGVCDGPMLIKKQFAELIQPIEERTRNVENYIKSIKPKLVVQVEPITDPYGPSITDENLEAIVVSKETLPGGVSVNKKRAERGLSQLKIEVVDLVSDEESSGSKLSSTTLRKLEAEKAEKAKNQQQSGQELDTKLI</sequence>
<dbReference type="SUPFAM" id="SSF52374">
    <property type="entry name" value="Nucleotidylyl transferase"/>
    <property type="match status" value="1"/>
</dbReference>
<keyword evidence="4" id="KW-1185">Reference proteome</keyword>
<dbReference type="NCBIfam" id="NF001985">
    <property type="entry name" value="PRK00777.1"/>
    <property type="match status" value="1"/>
</dbReference>
<evidence type="ECO:0000259" key="2">
    <source>
        <dbReference type="Pfam" id="PF01467"/>
    </source>
</evidence>
<dbReference type="InterPro" id="IPR029058">
    <property type="entry name" value="AB_hydrolase_fold"/>
</dbReference>
<dbReference type="InterPro" id="IPR004821">
    <property type="entry name" value="Cyt_trans-like"/>
</dbReference>
<dbReference type="InterPro" id="IPR014729">
    <property type="entry name" value="Rossmann-like_a/b/a_fold"/>
</dbReference>
<dbReference type="FunFam" id="3.40.50.620:FF:000089">
    <property type="entry name" value="Bifunctional coenzyme A synthase"/>
    <property type="match status" value="1"/>
</dbReference>
<comment type="caution">
    <text evidence="3">The sequence shown here is derived from an EMBL/GenBank/DDBJ whole genome shotgun (WGS) entry which is preliminary data.</text>
</comment>
<dbReference type="CDD" id="cd02164">
    <property type="entry name" value="PPAT_CoAS"/>
    <property type="match status" value="1"/>
</dbReference>
<name>A0A1R3GFS0_COCAP</name>
<protein>
    <recommendedName>
        <fullName evidence="2">Cytidyltransferase-like domain-containing protein</fullName>
    </recommendedName>
</protein>
<dbReference type="Gramene" id="OMO56938">
    <property type="protein sequence ID" value="OMO56938"/>
    <property type="gene ID" value="CCACVL1_26152"/>
</dbReference>
<proteinExistence type="predicted"/>
<organism evidence="3 4">
    <name type="scientific">Corchorus capsularis</name>
    <name type="common">Jute</name>
    <dbReference type="NCBI Taxonomy" id="210143"/>
    <lineage>
        <taxon>Eukaryota</taxon>
        <taxon>Viridiplantae</taxon>
        <taxon>Streptophyta</taxon>
        <taxon>Embryophyta</taxon>
        <taxon>Tracheophyta</taxon>
        <taxon>Spermatophyta</taxon>
        <taxon>Magnoliopsida</taxon>
        <taxon>eudicotyledons</taxon>
        <taxon>Gunneridae</taxon>
        <taxon>Pentapetalae</taxon>
        <taxon>rosids</taxon>
        <taxon>malvids</taxon>
        <taxon>Malvales</taxon>
        <taxon>Malvaceae</taxon>
        <taxon>Grewioideae</taxon>
        <taxon>Apeibeae</taxon>
        <taxon>Corchorus</taxon>
    </lineage>
</organism>
<dbReference type="Proteomes" id="UP000188268">
    <property type="component" value="Unassembled WGS sequence"/>
</dbReference>
<dbReference type="SUPFAM" id="SSF53474">
    <property type="entry name" value="alpha/beta-Hydrolases"/>
    <property type="match status" value="1"/>
</dbReference>
<dbReference type="Pfam" id="PF05705">
    <property type="entry name" value="DUF829"/>
    <property type="match status" value="1"/>
</dbReference>
<dbReference type="InterPro" id="IPR008547">
    <property type="entry name" value="DUF829_TMEM53"/>
</dbReference>
<dbReference type="AlphaFoldDB" id="A0A1R3GFS0"/>
<gene>
    <name evidence="3" type="ORF">CCACVL1_26152</name>
</gene>
<dbReference type="STRING" id="210143.A0A1R3GFS0"/>
<dbReference type="OrthoDB" id="77878at2759"/>
<dbReference type="Pfam" id="PF01467">
    <property type="entry name" value="CTP_transf_like"/>
    <property type="match status" value="1"/>
</dbReference>
<evidence type="ECO:0000313" key="4">
    <source>
        <dbReference type="Proteomes" id="UP000188268"/>
    </source>
</evidence>
<dbReference type="GO" id="GO:0003824">
    <property type="term" value="F:catalytic activity"/>
    <property type="evidence" value="ECO:0007669"/>
    <property type="project" value="InterPro"/>
</dbReference>
<feature type="domain" description="Cytidyltransferase-like" evidence="2">
    <location>
        <begin position="348"/>
        <end position="488"/>
    </location>
</feature>
<reference evidence="3 4" key="1">
    <citation type="submission" date="2013-09" db="EMBL/GenBank/DDBJ databases">
        <title>Corchorus capsularis genome sequencing.</title>
        <authorList>
            <person name="Alam M."/>
            <person name="Haque M.S."/>
            <person name="Islam M.S."/>
            <person name="Emdad E.M."/>
            <person name="Islam M.M."/>
            <person name="Ahmed B."/>
            <person name="Halim A."/>
            <person name="Hossen Q.M.M."/>
            <person name="Hossain M.Z."/>
            <person name="Ahmed R."/>
            <person name="Khan M.M."/>
            <person name="Islam R."/>
            <person name="Rashid M.M."/>
            <person name="Khan S.A."/>
            <person name="Rahman M.S."/>
            <person name="Alam M."/>
        </authorList>
    </citation>
    <scope>NUCLEOTIDE SEQUENCE [LARGE SCALE GENOMIC DNA]</scope>
    <source>
        <strain evidence="4">cv. CVL-1</strain>
        <tissue evidence="3">Whole seedling</tissue>
    </source>
</reference>
<accession>A0A1R3GFS0</accession>
<evidence type="ECO:0000256" key="1">
    <source>
        <dbReference type="SAM" id="MobiDB-lite"/>
    </source>
</evidence>
<dbReference type="EMBL" id="AWWV01014439">
    <property type="protein sequence ID" value="OMO56938.1"/>
    <property type="molecule type" value="Genomic_DNA"/>
</dbReference>
<dbReference type="PANTHER" id="PTHR12265">
    <property type="entry name" value="TRANSMEMBRANE PROTEIN 53"/>
    <property type="match status" value="1"/>
</dbReference>